<dbReference type="EMBL" id="JAASQV010000004">
    <property type="protein sequence ID" value="NIJ66713.1"/>
    <property type="molecule type" value="Genomic_DNA"/>
</dbReference>
<name>A0A7X5V2R1_9SPHN</name>
<dbReference type="Proteomes" id="UP000564677">
    <property type="component" value="Unassembled WGS sequence"/>
</dbReference>
<protein>
    <submittedName>
        <fullName evidence="1">Uncharacterized protein</fullName>
    </submittedName>
</protein>
<reference evidence="1 2" key="1">
    <citation type="submission" date="2020-03" db="EMBL/GenBank/DDBJ databases">
        <title>Genomic Encyclopedia of Type Strains, Phase IV (KMG-IV): sequencing the most valuable type-strain genomes for metagenomic binning, comparative biology and taxonomic classification.</title>
        <authorList>
            <person name="Goeker M."/>
        </authorList>
    </citation>
    <scope>NUCLEOTIDE SEQUENCE [LARGE SCALE GENOMIC DNA]</scope>
    <source>
        <strain evidence="1 2">DSM 4733</strain>
    </source>
</reference>
<sequence length="70" mass="7586">MDLPAELHRRGNDLPDGDVIVATGPLVIMAHGLLALDPEARKTCWIHSEIGDLDAAAAEEQLSFWSRAAH</sequence>
<accession>A0A7X5V2R1</accession>
<evidence type="ECO:0000313" key="1">
    <source>
        <dbReference type="EMBL" id="NIJ66713.1"/>
    </source>
</evidence>
<dbReference type="AlphaFoldDB" id="A0A7X5V2R1"/>
<organism evidence="1 2">
    <name type="scientific">Sphingomonas leidyi</name>
    <dbReference type="NCBI Taxonomy" id="68569"/>
    <lineage>
        <taxon>Bacteria</taxon>
        <taxon>Pseudomonadati</taxon>
        <taxon>Pseudomonadota</taxon>
        <taxon>Alphaproteobacteria</taxon>
        <taxon>Sphingomonadales</taxon>
        <taxon>Sphingomonadaceae</taxon>
        <taxon>Sphingomonas</taxon>
    </lineage>
</organism>
<evidence type="ECO:0000313" key="2">
    <source>
        <dbReference type="Proteomes" id="UP000564677"/>
    </source>
</evidence>
<keyword evidence="2" id="KW-1185">Reference proteome</keyword>
<comment type="caution">
    <text evidence="1">The sequence shown here is derived from an EMBL/GenBank/DDBJ whole genome shotgun (WGS) entry which is preliminary data.</text>
</comment>
<proteinExistence type="predicted"/>
<dbReference type="RefSeq" id="WP_086131132.1">
    <property type="nucleotide sequence ID" value="NZ_CP170557.1"/>
</dbReference>
<gene>
    <name evidence="1" type="ORF">FHR20_003689</name>
</gene>